<keyword evidence="1 2" id="KW-0238">DNA-binding</keyword>
<evidence type="ECO:0000256" key="2">
    <source>
        <dbReference type="PROSITE-ProRule" id="PRU00335"/>
    </source>
</evidence>
<dbReference type="InterPro" id="IPR023772">
    <property type="entry name" value="DNA-bd_HTH_TetR-type_CS"/>
</dbReference>
<comment type="caution">
    <text evidence="4">The sequence shown here is derived from an EMBL/GenBank/DDBJ whole genome shotgun (WGS) entry which is preliminary data.</text>
</comment>
<keyword evidence="5" id="KW-1185">Reference proteome</keyword>
<protein>
    <submittedName>
        <fullName evidence="4">TetR/AcrR family transcriptional regulator</fullName>
    </submittedName>
</protein>
<sequence>MVARLLASAGELFLERGYDRTTTNHVAEHAGVSVGSLYQFFPDKAALLTALQAEWGRKLHTALDAALTGEAEQLPLEQLIDRVLAVHVMLNQNPPGLLGFLYTTPGAADQQHSPTAITLHERIARLVEARGVPMSAARRAVVTQLLGHIVSALYYVGGANGPTNGTLVRETKQALLAYLRTIEAPPRSRTGFEPVA</sequence>
<organism evidence="4 5">
    <name type="scientific">Cryptosporangium minutisporangium</name>
    <dbReference type="NCBI Taxonomy" id="113569"/>
    <lineage>
        <taxon>Bacteria</taxon>
        <taxon>Bacillati</taxon>
        <taxon>Actinomycetota</taxon>
        <taxon>Actinomycetes</taxon>
        <taxon>Cryptosporangiales</taxon>
        <taxon>Cryptosporangiaceae</taxon>
        <taxon>Cryptosporangium</taxon>
    </lineage>
</organism>
<accession>A0ABP6SQ53</accession>
<dbReference type="RefSeq" id="WP_345726324.1">
    <property type="nucleotide sequence ID" value="NZ_BAAAYN010000003.1"/>
</dbReference>
<dbReference type="SUPFAM" id="SSF46689">
    <property type="entry name" value="Homeodomain-like"/>
    <property type="match status" value="1"/>
</dbReference>
<dbReference type="PROSITE" id="PS50977">
    <property type="entry name" value="HTH_TETR_2"/>
    <property type="match status" value="1"/>
</dbReference>
<feature type="DNA-binding region" description="H-T-H motif" evidence="2">
    <location>
        <begin position="22"/>
        <end position="41"/>
    </location>
</feature>
<dbReference type="Pfam" id="PF17918">
    <property type="entry name" value="TetR_C_15"/>
    <property type="match status" value="1"/>
</dbReference>
<dbReference type="PRINTS" id="PR00455">
    <property type="entry name" value="HTHTETR"/>
</dbReference>
<dbReference type="InterPro" id="IPR041669">
    <property type="entry name" value="TetR_C_15"/>
</dbReference>
<evidence type="ECO:0000256" key="1">
    <source>
        <dbReference type="ARBA" id="ARBA00023125"/>
    </source>
</evidence>
<dbReference type="InterPro" id="IPR050109">
    <property type="entry name" value="HTH-type_TetR-like_transc_reg"/>
</dbReference>
<dbReference type="Proteomes" id="UP001501676">
    <property type="component" value="Unassembled WGS sequence"/>
</dbReference>
<name>A0ABP6SQ53_9ACTN</name>
<dbReference type="Pfam" id="PF00440">
    <property type="entry name" value="TetR_N"/>
    <property type="match status" value="1"/>
</dbReference>
<dbReference type="PROSITE" id="PS01081">
    <property type="entry name" value="HTH_TETR_1"/>
    <property type="match status" value="1"/>
</dbReference>
<dbReference type="Gene3D" id="1.10.357.10">
    <property type="entry name" value="Tetracycline Repressor, domain 2"/>
    <property type="match status" value="1"/>
</dbReference>
<proteinExistence type="predicted"/>
<gene>
    <name evidence="4" type="ORF">GCM10020369_05370</name>
</gene>
<dbReference type="InterPro" id="IPR001647">
    <property type="entry name" value="HTH_TetR"/>
</dbReference>
<dbReference type="EMBL" id="BAAAYN010000003">
    <property type="protein sequence ID" value="GAA3382651.1"/>
    <property type="molecule type" value="Genomic_DNA"/>
</dbReference>
<dbReference type="InterPro" id="IPR009057">
    <property type="entry name" value="Homeodomain-like_sf"/>
</dbReference>
<evidence type="ECO:0000313" key="4">
    <source>
        <dbReference type="EMBL" id="GAA3382651.1"/>
    </source>
</evidence>
<evidence type="ECO:0000313" key="5">
    <source>
        <dbReference type="Proteomes" id="UP001501676"/>
    </source>
</evidence>
<feature type="domain" description="HTH tetR-type" evidence="3">
    <location>
        <begin position="1"/>
        <end position="59"/>
    </location>
</feature>
<evidence type="ECO:0000259" key="3">
    <source>
        <dbReference type="PROSITE" id="PS50977"/>
    </source>
</evidence>
<reference evidence="5" key="1">
    <citation type="journal article" date="2019" name="Int. J. Syst. Evol. Microbiol.">
        <title>The Global Catalogue of Microorganisms (GCM) 10K type strain sequencing project: providing services to taxonomists for standard genome sequencing and annotation.</title>
        <authorList>
            <consortium name="The Broad Institute Genomics Platform"/>
            <consortium name="The Broad Institute Genome Sequencing Center for Infectious Disease"/>
            <person name="Wu L."/>
            <person name="Ma J."/>
        </authorList>
    </citation>
    <scope>NUCLEOTIDE SEQUENCE [LARGE SCALE GENOMIC DNA]</scope>
    <source>
        <strain evidence="5">JCM 9458</strain>
    </source>
</reference>
<dbReference type="PANTHER" id="PTHR30055">
    <property type="entry name" value="HTH-TYPE TRANSCRIPTIONAL REGULATOR RUTR"/>
    <property type="match status" value="1"/>
</dbReference>
<dbReference type="PANTHER" id="PTHR30055:SF226">
    <property type="entry name" value="HTH-TYPE TRANSCRIPTIONAL REGULATOR PKSA"/>
    <property type="match status" value="1"/>
</dbReference>